<protein>
    <submittedName>
        <fullName evidence="3">Uncharacterized protein LOC102802808</fullName>
    </submittedName>
</protein>
<dbReference type="Gene3D" id="3.30.420.10">
    <property type="entry name" value="Ribonuclease H-like superfamily/Ribonuclease H"/>
    <property type="match status" value="1"/>
</dbReference>
<gene>
    <name evidence="3" type="primary">LOC102802808</name>
</gene>
<dbReference type="Pfam" id="PF17921">
    <property type="entry name" value="Integrase_H2C2"/>
    <property type="match status" value="1"/>
</dbReference>
<proteinExistence type="predicted"/>
<evidence type="ECO:0000313" key="3">
    <source>
        <dbReference type="RefSeq" id="XP_006813011.1"/>
    </source>
</evidence>
<reference evidence="3" key="1">
    <citation type="submission" date="2025-08" db="UniProtKB">
        <authorList>
            <consortium name="RefSeq"/>
        </authorList>
    </citation>
    <scope>IDENTIFICATION</scope>
    <source>
        <tissue evidence="3">Testes</tissue>
    </source>
</reference>
<name>A0ABM0LZ20_SACKO</name>
<dbReference type="Gene3D" id="1.10.340.70">
    <property type="match status" value="1"/>
</dbReference>
<dbReference type="GeneID" id="102802808"/>
<dbReference type="InterPro" id="IPR041588">
    <property type="entry name" value="Integrase_H2C2"/>
</dbReference>
<feature type="domain" description="Integrase zinc-binding" evidence="1">
    <location>
        <begin position="82"/>
        <end position="129"/>
    </location>
</feature>
<dbReference type="RefSeq" id="XP_006813011.1">
    <property type="nucleotide sequence ID" value="XM_006812948.1"/>
</dbReference>
<evidence type="ECO:0000313" key="2">
    <source>
        <dbReference type="Proteomes" id="UP000694865"/>
    </source>
</evidence>
<dbReference type="PANTHER" id="PTHR47331:SF1">
    <property type="entry name" value="GAG-LIKE PROTEIN"/>
    <property type="match status" value="1"/>
</dbReference>
<dbReference type="Proteomes" id="UP000694865">
    <property type="component" value="Unplaced"/>
</dbReference>
<keyword evidence="2" id="KW-1185">Reference proteome</keyword>
<dbReference type="InterPro" id="IPR036397">
    <property type="entry name" value="RNaseH_sf"/>
</dbReference>
<dbReference type="PANTHER" id="PTHR47331">
    <property type="entry name" value="PHD-TYPE DOMAIN-CONTAINING PROTEIN"/>
    <property type="match status" value="1"/>
</dbReference>
<organism evidence="2 3">
    <name type="scientific">Saccoglossus kowalevskii</name>
    <name type="common">Acorn worm</name>
    <dbReference type="NCBI Taxonomy" id="10224"/>
    <lineage>
        <taxon>Eukaryota</taxon>
        <taxon>Metazoa</taxon>
        <taxon>Hemichordata</taxon>
        <taxon>Enteropneusta</taxon>
        <taxon>Harrimaniidae</taxon>
        <taxon>Saccoglossus</taxon>
    </lineage>
</organism>
<evidence type="ECO:0000259" key="1">
    <source>
        <dbReference type="Pfam" id="PF17921"/>
    </source>
</evidence>
<accession>A0ABM0LZ20</accession>
<sequence length="207" mass="23903">MFVEDLQSAENMIIRKVQHQAFSEEINDLMHINSDHSFRKLDPFIGTDGLLRVGGSLRFAEIPDESKRPILLPKDSIILEIIIRQIHKQGQHFGHSYILSQLREKYWIVNTKSAARKLISKCIVCKRQRGWPREQMMADLPVDRLAIGEPPFTRMGIDCFDPIAMKLKRSRIKRYCVIFTCLTIRAVHIEIADSMDTDSLASGTMHR</sequence>